<dbReference type="AlphaFoldDB" id="A0A6A5U769"/>
<dbReference type="Pfam" id="PF01400">
    <property type="entry name" value="Astacin"/>
    <property type="match status" value="1"/>
</dbReference>
<dbReference type="GO" id="GO:0006508">
    <property type="term" value="P:proteolysis"/>
    <property type="evidence" value="ECO:0007669"/>
    <property type="project" value="InterPro"/>
</dbReference>
<evidence type="ECO:0000259" key="1">
    <source>
        <dbReference type="Pfam" id="PF01400"/>
    </source>
</evidence>
<dbReference type="PANTHER" id="PTHR10127">
    <property type="entry name" value="DISCOIDIN, CUB, EGF, LAMININ , AND ZINC METALLOPROTEASE DOMAIN CONTAINING"/>
    <property type="match status" value="1"/>
</dbReference>
<dbReference type="InterPro" id="IPR001506">
    <property type="entry name" value="Peptidase_M12A"/>
</dbReference>
<evidence type="ECO:0000313" key="3">
    <source>
        <dbReference type="Proteomes" id="UP000800035"/>
    </source>
</evidence>
<feature type="domain" description="Peptidase M12A" evidence="1">
    <location>
        <begin position="104"/>
        <end position="140"/>
    </location>
</feature>
<evidence type="ECO:0000313" key="2">
    <source>
        <dbReference type="EMBL" id="KAF1960544.1"/>
    </source>
</evidence>
<sequence>MWHDALSGRPGPEGRHSPTVMEVPGTMRWDIVRNEFTPDYCFGSFDIPSRTAGNWNPRVPDDALAIEYNYQGVKVSTSGYTPKEVLASRWRHQMRLGVSASGHAEAHIVAHELGHVFGMLHEHQRNDRDSYVEYNPTYINGFLATMQRAMAAIQPRPAAEFVMQKLRDDYEFAREYGFSGAAYTKGGFEPENPIDDPSGFDYDSIMLYPSTFGTSASNDRCATDVNFCPLAKVVRDAQGKVVGKERIEEKFKPSERDAGWIRKYYPWPAA</sequence>
<dbReference type="GO" id="GO:0004222">
    <property type="term" value="F:metalloendopeptidase activity"/>
    <property type="evidence" value="ECO:0007669"/>
    <property type="project" value="InterPro"/>
</dbReference>
<name>A0A6A5U769_9PLEO</name>
<dbReference type="InterPro" id="IPR024079">
    <property type="entry name" value="MetalloPept_cat_dom_sf"/>
</dbReference>
<gene>
    <name evidence="2" type="ORF">CC80DRAFT_488844</name>
</gene>
<keyword evidence="3" id="KW-1185">Reference proteome</keyword>
<organism evidence="2 3">
    <name type="scientific">Byssothecium circinans</name>
    <dbReference type="NCBI Taxonomy" id="147558"/>
    <lineage>
        <taxon>Eukaryota</taxon>
        <taxon>Fungi</taxon>
        <taxon>Dikarya</taxon>
        <taxon>Ascomycota</taxon>
        <taxon>Pezizomycotina</taxon>
        <taxon>Dothideomycetes</taxon>
        <taxon>Pleosporomycetidae</taxon>
        <taxon>Pleosporales</taxon>
        <taxon>Massarineae</taxon>
        <taxon>Massarinaceae</taxon>
        <taxon>Byssothecium</taxon>
    </lineage>
</organism>
<dbReference type="PANTHER" id="PTHR10127:SF850">
    <property type="entry name" value="METALLOENDOPEPTIDASE"/>
    <property type="match status" value="1"/>
</dbReference>
<protein>
    <recommendedName>
        <fullName evidence="1">Peptidase M12A domain-containing protein</fullName>
    </recommendedName>
</protein>
<reference evidence="2" key="1">
    <citation type="journal article" date="2020" name="Stud. Mycol.">
        <title>101 Dothideomycetes genomes: a test case for predicting lifestyles and emergence of pathogens.</title>
        <authorList>
            <person name="Haridas S."/>
            <person name="Albert R."/>
            <person name="Binder M."/>
            <person name="Bloem J."/>
            <person name="Labutti K."/>
            <person name="Salamov A."/>
            <person name="Andreopoulos B."/>
            <person name="Baker S."/>
            <person name="Barry K."/>
            <person name="Bills G."/>
            <person name="Bluhm B."/>
            <person name="Cannon C."/>
            <person name="Castanera R."/>
            <person name="Culley D."/>
            <person name="Daum C."/>
            <person name="Ezra D."/>
            <person name="Gonzalez J."/>
            <person name="Henrissat B."/>
            <person name="Kuo A."/>
            <person name="Liang C."/>
            <person name="Lipzen A."/>
            <person name="Lutzoni F."/>
            <person name="Magnuson J."/>
            <person name="Mondo S."/>
            <person name="Nolan M."/>
            <person name="Ohm R."/>
            <person name="Pangilinan J."/>
            <person name="Park H.-J."/>
            <person name="Ramirez L."/>
            <person name="Alfaro M."/>
            <person name="Sun H."/>
            <person name="Tritt A."/>
            <person name="Yoshinaga Y."/>
            <person name="Zwiers L.-H."/>
            <person name="Turgeon B."/>
            <person name="Goodwin S."/>
            <person name="Spatafora J."/>
            <person name="Crous P."/>
            <person name="Grigoriev I."/>
        </authorList>
    </citation>
    <scope>NUCLEOTIDE SEQUENCE</scope>
    <source>
        <strain evidence="2">CBS 675.92</strain>
    </source>
</reference>
<dbReference type="EMBL" id="ML976982">
    <property type="protein sequence ID" value="KAF1960544.1"/>
    <property type="molecule type" value="Genomic_DNA"/>
</dbReference>
<accession>A0A6A5U769</accession>
<dbReference type="OrthoDB" id="291007at2759"/>
<dbReference type="Gene3D" id="3.40.390.10">
    <property type="entry name" value="Collagenase (Catalytic Domain)"/>
    <property type="match status" value="1"/>
</dbReference>
<proteinExistence type="predicted"/>
<dbReference type="SUPFAM" id="SSF55486">
    <property type="entry name" value="Metalloproteases ('zincins'), catalytic domain"/>
    <property type="match status" value="1"/>
</dbReference>
<dbReference type="Proteomes" id="UP000800035">
    <property type="component" value="Unassembled WGS sequence"/>
</dbReference>